<dbReference type="STRING" id="13035.Dacsa_1443"/>
<gene>
    <name evidence="2" type="ORF">Dacsa_1443</name>
</gene>
<dbReference type="KEGG" id="dsl:Dacsa_1443"/>
<keyword evidence="3" id="KW-1185">Reference proteome</keyword>
<reference evidence="2" key="1">
    <citation type="submission" date="2012-04" db="EMBL/GenBank/DDBJ databases">
        <title>Finished genome of Dactylococcopsis salina PCC 8305.</title>
        <authorList>
            <consortium name="US DOE Joint Genome Institute"/>
            <person name="Gugger M."/>
            <person name="Coursin T."/>
            <person name="Rippka R."/>
            <person name="Tandeau De Marsac N."/>
            <person name="Huntemann M."/>
            <person name="Wei C.-L."/>
            <person name="Han J."/>
            <person name="Detter J.C."/>
            <person name="Han C."/>
            <person name="Tapia R."/>
            <person name="Daligault H."/>
            <person name="Chen A."/>
            <person name="Krypides N."/>
            <person name="Mavromatis K."/>
            <person name="Markowitz V."/>
            <person name="Szeto E."/>
            <person name="Ivanova N."/>
            <person name="Ovchinnikova G."/>
            <person name="Pagani I."/>
            <person name="Pati A."/>
            <person name="Goodwin L."/>
            <person name="Peters L."/>
            <person name="Pitluck S."/>
            <person name="Woyke T."/>
            <person name="Kerfeld C."/>
        </authorList>
    </citation>
    <scope>NUCLEOTIDE SEQUENCE [LARGE SCALE GENOMIC DNA]</scope>
    <source>
        <strain evidence="2">PCC 8305</strain>
    </source>
</reference>
<dbReference type="PATRIC" id="fig|13035.3.peg.1616"/>
<dbReference type="AlphaFoldDB" id="K9YUV0"/>
<dbReference type="EMBL" id="CP003944">
    <property type="protein sequence ID" value="AFZ50130.1"/>
    <property type="molecule type" value="Genomic_DNA"/>
</dbReference>
<evidence type="ECO:0000313" key="2">
    <source>
        <dbReference type="EMBL" id="AFZ50130.1"/>
    </source>
</evidence>
<dbReference type="HOGENOM" id="CLU_3198829_0_0_3"/>
<accession>K9YUV0</accession>
<feature type="region of interest" description="Disordered" evidence="1">
    <location>
        <begin position="1"/>
        <end position="23"/>
    </location>
</feature>
<organism evidence="2 3">
    <name type="scientific">Dactylococcopsis salina (strain PCC 8305)</name>
    <name type="common">Myxobactron salinum</name>
    <dbReference type="NCBI Taxonomy" id="13035"/>
    <lineage>
        <taxon>Bacteria</taxon>
        <taxon>Bacillati</taxon>
        <taxon>Cyanobacteriota</taxon>
        <taxon>Cyanophyceae</taxon>
        <taxon>Nodosilineales</taxon>
        <taxon>Cymatolegaceae</taxon>
        <taxon>Dactylococcopsis</taxon>
    </lineage>
</organism>
<evidence type="ECO:0000313" key="3">
    <source>
        <dbReference type="Proteomes" id="UP000010482"/>
    </source>
</evidence>
<proteinExistence type="predicted"/>
<evidence type="ECO:0000256" key="1">
    <source>
        <dbReference type="SAM" id="MobiDB-lite"/>
    </source>
</evidence>
<sequence>MTKDKGQKCRLGGGHKTQHQSVDVGWVEVTKPNVNQLPVTSRSQT</sequence>
<protein>
    <submittedName>
        <fullName evidence="2">Uncharacterized protein</fullName>
    </submittedName>
</protein>
<dbReference type="RefSeq" id="WP_015229134.1">
    <property type="nucleotide sequence ID" value="NC_019780.1"/>
</dbReference>
<name>K9YUV0_DACS8</name>
<dbReference type="Proteomes" id="UP000010482">
    <property type="component" value="Chromosome"/>
</dbReference>